<dbReference type="AlphaFoldDB" id="A0A4S2LCC1"/>
<dbReference type="Proteomes" id="UP000308267">
    <property type="component" value="Unassembled WGS sequence"/>
</dbReference>
<proteinExistence type="predicted"/>
<sequence>MNVGRRTQRICFAPFMELLSTDKWHESVRDHFSDAFCADCSNLCASFDCLSLLTELDKSFDGKQSKLENLTCGCFPCGNFRKTKS</sequence>
<reference evidence="1 2" key="1">
    <citation type="journal article" date="2019" name="BMC Genomics">
        <title>New insights from Opisthorchis felineus genome: update on genomics of the epidemiologically important liver flukes.</title>
        <authorList>
            <person name="Ershov N.I."/>
            <person name="Mordvinov V.A."/>
            <person name="Prokhortchouk E.B."/>
            <person name="Pakharukova M.Y."/>
            <person name="Gunbin K.V."/>
            <person name="Ustyantsev K."/>
            <person name="Genaev M.A."/>
            <person name="Blinov A.G."/>
            <person name="Mazur A."/>
            <person name="Boulygina E."/>
            <person name="Tsygankova S."/>
            <person name="Khrameeva E."/>
            <person name="Chekanov N."/>
            <person name="Fan G."/>
            <person name="Xiao A."/>
            <person name="Zhang H."/>
            <person name="Xu X."/>
            <person name="Yang H."/>
            <person name="Solovyev V."/>
            <person name="Lee S.M."/>
            <person name="Liu X."/>
            <person name="Afonnikov D.A."/>
            <person name="Skryabin K.G."/>
        </authorList>
    </citation>
    <scope>NUCLEOTIDE SEQUENCE [LARGE SCALE GENOMIC DNA]</scope>
    <source>
        <strain evidence="1">AK-0245</strain>
        <tissue evidence="1">Whole organism</tissue>
    </source>
</reference>
<dbReference type="OrthoDB" id="6231079at2759"/>
<evidence type="ECO:0000313" key="1">
    <source>
        <dbReference type="EMBL" id="TGZ57947.1"/>
    </source>
</evidence>
<name>A0A4S2LCC1_OPIFE</name>
<gene>
    <name evidence="1" type="ORF">CRM22_009801</name>
</gene>
<protein>
    <submittedName>
        <fullName evidence="1">Uncharacterized protein</fullName>
    </submittedName>
</protein>
<evidence type="ECO:0000313" key="2">
    <source>
        <dbReference type="Proteomes" id="UP000308267"/>
    </source>
</evidence>
<accession>A0A4S2LCC1</accession>
<comment type="caution">
    <text evidence="1">The sequence shown here is derived from an EMBL/GenBank/DDBJ whole genome shotgun (WGS) entry which is preliminary data.</text>
</comment>
<keyword evidence="2" id="KW-1185">Reference proteome</keyword>
<organism evidence="1 2">
    <name type="scientific">Opisthorchis felineus</name>
    <dbReference type="NCBI Taxonomy" id="147828"/>
    <lineage>
        <taxon>Eukaryota</taxon>
        <taxon>Metazoa</taxon>
        <taxon>Spiralia</taxon>
        <taxon>Lophotrochozoa</taxon>
        <taxon>Platyhelminthes</taxon>
        <taxon>Trematoda</taxon>
        <taxon>Digenea</taxon>
        <taxon>Opisthorchiida</taxon>
        <taxon>Opisthorchiata</taxon>
        <taxon>Opisthorchiidae</taxon>
        <taxon>Opisthorchis</taxon>
    </lineage>
</organism>
<dbReference type="EMBL" id="SJOL01009380">
    <property type="protein sequence ID" value="TGZ57947.1"/>
    <property type="molecule type" value="Genomic_DNA"/>
</dbReference>